<evidence type="ECO:0000313" key="7">
    <source>
        <dbReference type="EMBL" id="OAT55996.1"/>
    </source>
</evidence>
<dbReference type="PANTHER" id="PTHR38776">
    <property type="entry name" value="MLTA-INTERACTING PROTEIN-RELATED"/>
    <property type="match status" value="1"/>
</dbReference>
<feature type="chain" id="PRO_5008595933" evidence="6">
    <location>
        <begin position="22"/>
        <end position="246"/>
    </location>
</feature>
<gene>
    <name evidence="7" type="ORF">M989_00381</name>
</gene>
<accession>A0A1B7K758</accession>
<evidence type="ECO:0000313" key="8">
    <source>
        <dbReference type="Proteomes" id="UP000078386"/>
    </source>
</evidence>
<protein>
    <submittedName>
        <fullName evidence="7">Putative outer membrane protein</fullName>
    </submittedName>
</protein>
<proteinExistence type="inferred from homology"/>
<sequence>MSIKRTAMLLLSLSFIADATAGNLSVGAGVIYNESVYRGYNENTHAVPIINYEGNSFYIRQTTLGYALFKGNRDEVSLTASWLPLTFDPSDNDDRTMKQLDKRNSTAMAGAAWYHHEKWGSLKLSAAADVLDNSNGWVGELSWFRVLPVGALSITPAVGVYYYDDSFNRYYYGVSGAESRRSGLAARTPGESWMPYVGLTLKYPLTRNLILLANASYSVLPDEIKNSPMVDRDDSLTLLTGVSWRF</sequence>
<dbReference type="GO" id="GO:0009252">
    <property type="term" value="P:peptidoglycan biosynthetic process"/>
    <property type="evidence" value="ECO:0007669"/>
    <property type="project" value="TreeGrafter"/>
</dbReference>
<reference evidence="7 8" key="1">
    <citation type="submission" date="2016-04" db="EMBL/GenBank/DDBJ databases">
        <title>ATOL: Assembling a taxonomically balanced genome-scale reconstruction of the evolutionary history of the Enterobacteriaceae.</title>
        <authorList>
            <person name="Plunkett G.III."/>
            <person name="Neeno-Eckwall E.C."/>
            <person name="Glasner J.D."/>
            <person name="Perna N.T."/>
        </authorList>
    </citation>
    <scope>NUCLEOTIDE SEQUENCE [LARGE SCALE GENOMIC DNA]</scope>
    <source>
        <strain evidence="7 8">ATCC 51603</strain>
    </source>
</reference>
<evidence type="ECO:0000256" key="6">
    <source>
        <dbReference type="SAM" id="SignalP"/>
    </source>
</evidence>
<comment type="caution">
    <text evidence="7">The sequence shown here is derived from an EMBL/GenBank/DDBJ whole genome shotgun (WGS) entry which is preliminary data.</text>
</comment>
<dbReference type="RefSeq" id="WP_064541265.1">
    <property type="nucleotide sequence ID" value="NZ_LXEU01000010.1"/>
</dbReference>
<dbReference type="Pfam" id="PF06629">
    <property type="entry name" value="MipA"/>
    <property type="match status" value="1"/>
</dbReference>
<keyword evidence="3 6" id="KW-0732">Signal</keyword>
<keyword evidence="4" id="KW-0472">Membrane</keyword>
<name>A0A1B7K758_9ENTR</name>
<dbReference type="AlphaFoldDB" id="A0A1B7K758"/>
<dbReference type="InterPro" id="IPR010583">
    <property type="entry name" value="MipA"/>
</dbReference>
<evidence type="ECO:0000256" key="1">
    <source>
        <dbReference type="ARBA" id="ARBA00004442"/>
    </source>
</evidence>
<evidence type="ECO:0000256" key="2">
    <source>
        <dbReference type="ARBA" id="ARBA00005722"/>
    </source>
</evidence>
<keyword evidence="8" id="KW-1185">Reference proteome</keyword>
<comment type="similarity">
    <text evidence="2">Belongs to the MipA/OmpV family.</text>
</comment>
<evidence type="ECO:0000256" key="4">
    <source>
        <dbReference type="ARBA" id="ARBA00023136"/>
    </source>
</evidence>
<dbReference type="PATRIC" id="fig|1354264.4.peg.397"/>
<dbReference type="Proteomes" id="UP000078386">
    <property type="component" value="Unassembled WGS sequence"/>
</dbReference>
<dbReference type="EMBL" id="LXEU01000010">
    <property type="protein sequence ID" value="OAT55996.1"/>
    <property type="molecule type" value="Genomic_DNA"/>
</dbReference>
<comment type="subcellular location">
    <subcellularLocation>
        <location evidence="1">Cell outer membrane</location>
    </subcellularLocation>
</comment>
<evidence type="ECO:0000256" key="3">
    <source>
        <dbReference type="ARBA" id="ARBA00022729"/>
    </source>
</evidence>
<dbReference type="GO" id="GO:0009279">
    <property type="term" value="C:cell outer membrane"/>
    <property type="evidence" value="ECO:0007669"/>
    <property type="project" value="UniProtKB-SubCell"/>
</dbReference>
<dbReference type="PANTHER" id="PTHR38776:SF1">
    <property type="entry name" value="MLTA-INTERACTING PROTEIN-RELATED"/>
    <property type="match status" value="1"/>
</dbReference>
<keyword evidence="5" id="KW-0998">Cell outer membrane</keyword>
<organism evidence="7 8">
    <name type="scientific">Kluyvera georgiana ATCC 51603</name>
    <dbReference type="NCBI Taxonomy" id="1354264"/>
    <lineage>
        <taxon>Bacteria</taxon>
        <taxon>Pseudomonadati</taxon>
        <taxon>Pseudomonadota</taxon>
        <taxon>Gammaproteobacteria</taxon>
        <taxon>Enterobacterales</taxon>
        <taxon>Enterobacteriaceae</taxon>
        <taxon>Kluyvera</taxon>
    </lineage>
</organism>
<evidence type="ECO:0000256" key="5">
    <source>
        <dbReference type="ARBA" id="ARBA00023237"/>
    </source>
</evidence>
<feature type="signal peptide" evidence="6">
    <location>
        <begin position="1"/>
        <end position="21"/>
    </location>
</feature>